<feature type="binding site" evidence="8">
    <location>
        <position position="33"/>
    </location>
    <ligand>
        <name>Cu cation</name>
        <dbReference type="ChEBI" id="CHEBI:23378"/>
    </ligand>
</feature>
<dbReference type="Pfam" id="PF05051">
    <property type="entry name" value="COX17"/>
    <property type="match status" value="1"/>
</dbReference>
<evidence type="ECO:0000256" key="6">
    <source>
        <dbReference type="ARBA" id="ARBA00023157"/>
    </source>
</evidence>
<dbReference type="STRING" id="1336337.A0A3N4JVZ8"/>
<dbReference type="InterPro" id="IPR007745">
    <property type="entry name" value="Cyt_c_oxidase_Cu-chaperone"/>
</dbReference>
<sequence length="74" mass="7854">MSNARTVSSTAPTSPAPENAVLKSTPSGPKPCCVCKDEKASRDECFLFTNDAETKCLDKVTAYKACMAGFGFKV</sequence>
<dbReference type="AlphaFoldDB" id="A0A3N4JVZ8"/>
<dbReference type="Proteomes" id="UP000276215">
    <property type="component" value="Unassembled WGS sequence"/>
</dbReference>
<evidence type="ECO:0000256" key="3">
    <source>
        <dbReference type="ARBA" id="ARBA00022723"/>
    </source>
</evidence>
<dbReference type="PANTHER" id="PTHR16719:SF0">
    <property type="entry name" value="CYTOCHROME C OXIDASE COPPER CHAPERONE"/>
    <property type="match status" value="1"/>
</dbReference>
<evidence type="ECO:0000256" key="9">
    <source>
        <dbReference type="SAM" id="MobiDB-lite"/>
    </source>
</evidence>
<evidence type="ECO:0000256" key="1">
    <source>
        <dbReference type="ARBA" id="ARBA00004569"/>
    </source>
</evidence>
<keyword evidence="5" id="KW-0496">Mitochondrion</keyword>
<dbReference type="Gene3D" id="1.10.287.1130">
    <property type="entry name" value="CytochromE C oxidase copper chaperone"/>
    <property type="match status" value="1"/>
</dbReference>
<protein>
    <submittedName>
        <fullName evidence="10">Uncharacterized protein</fullName>
    </submittedName>
</protein>
<feature type="compositionally biased region" description="Polar residues" evidence="9">
    <location>
        <begin position="1"/>
        <end position="13"/>
    </location>
</feature>
<gene>
    <name evidence="10" type="ORF">L873DRAFT_1802318</name>
</gene>
<name>A0A3N4JVZ8_9PEZI</name>
<keyword evidence="4 8" id="KW-0186">Copper</keyword>
<dbReference type="InterPro" id="IPR009069">
    <property type="entry name" value="Cys_alpha_HP_mot_SF"/>
</dbReference>
<comment type="subcellular location">
    <subcellularLocation>
        <location evidence="1">Mitochondrion intermembrane space</location>
    </subcellularLocation>
</comment>
<evidence type="ECO:0000256" key="2">
    <source>
        <dbReference type="ARBA" id="ARBA00009241"/>
    </source>
</evidence>
<dbReference type="GO" id="GO:0016531">
    <property type="term" value="F:copper chaperone activity"/>
    <property type="evidence" value="ECO:0007669"/>
    <property type="project" value="InterPro"/>
</dbReference>
<dbReference type="EMBL" id="ML120368">
    <property type="protein sequence ID" value="RPB02377.1"/>
    <property type="molecule type" value="Genomic_DNA"/>
</dbReference>
<keyword evidence="11" id="KW-1185">Reference proteome</keyword>
<dbReference type="OrthoDB" id="1915887at2759"/>
<evidence type="ECO:0000256" key="5">
    <source>
        <dbReference type="ARBA" id="ARBA00023128"/>
    </source>
</evidence>
<reference evidence="10 11" key="1">
    <citation type="journal article" date="2018" name="Nat. Ecol. Evol.">
        <title>Pezizomycetes genomes reveal the molecular basis of ectomycorrhizal truffle lifestyle.</title>
        <authorList>
            <person name="Murat C."/>
            <person name="Payen T."/>
            <person name="Noel B."/>
            <person name="Kuo A."/>
            <person name="Morin E."/>
            <person name="Chen J."/>
            <person name="Kohler A."/>
            <person name="Krizsan K."/>
            <person name="Balestrini R."/>
            <person name="Da Silva C."/>
            <person name="Montanini B."/>
            <person name="Hainaut M."/>
            <person name="Levati E."/>
            <person name="Barry K.W."/>
            <person name="Belfiori B."/>
            <person name="Cichocki N."/>
            <person name="Clum A."/>
            <person name="Dockter R.B."/>
            <person name="Fauchery L."/>
            <person name="Guy J."/>
            <person name="Iotti M."/>
            <person name="Le Tacon F."/>
            <person name="Lindquist E.A."/>
            <person name="Lipzen A."/>
            <person name="Malagnac F."/>
            <person name="Mello A."/>
            <person name="Molinier V."/>
            <person name="Miyauchi S."/>
            <person name="Poulain J."/>
            <person name="Riccioni C."/>
            <person name="Rubini A."/>
            <person name="Sitrit Y."/>
            <person name="Splivallo R."/>
            <person name="Traeger S."/>
            <person name="Wang M."/>
            <person name="Zifcakova L."/>
            <person name="Wipf D."/>
            <person name="Zambonelli A."/>
            <person name="Paolocci F."/>
            <person name="Nowrousian M."/>
            <person name="Ottonello S."/>
            <person name="Baldrian P."/>
            <person name="Spatafora J.W."/>
            <person name="Henrissat B."/>
            <person name="Nagy L.G."/>
            <person name="Aury J.M."/>
            <person name="Wincker P."/>
            <person name="Grigoriev I.V."/>
            <person name="Bonfante P."/>
            <person name="Martin F.M."/>
        </authorList>
    </citation>
    <scope>NUCLEOTIDE SEQUENCE [LARGE SCALE GENOMIC DNA]</scope>
    <source>
        <strain evidence="10 11">120613-1</strain>
    </source>
</reference>
<evidence type="ECO:0000313" key="11">
    <source>
        <dbReference type="Proteomes" id="UP000276215"/>
    </source>
</evidence>
<keyword evidence="6" id="KW-1015">Disulfide bond</keyword>
<feature type="region of interest" description="Disordered" evidence="9">
    <location>
        <begin position="1"/>
        <end position="29"/>
    </location>
</feature>
<evidence type="ECO:0000313" key="10">
    <source>
        <dbReference type="EMBL" id="RPB02377.1"/>
    </source>
</evidence>
<feature type="binding site" evidence="8">
    <location>
        <position position="32"/>
    </location>
    <ligand>
        <name>Cu cation</name>
        <dbReference type="ChEBI" id="CHEBI:23378"/>
    </ligand>
</feature>
<keyword evidence="3 8" id="KW-0479">Metal-binding</keyword>
<comment type="similarity">
    <text evidence="2">Belongs to the COX17 family.</text>
</comment>
<accession>A0A3N4JVZ8</accession>
<evidence type="ECO:0000256" key="4">
    <source>
        <dbReference type="ARBA" id="ARBA00023008"/>
    </source>
</evidence>
<evidence type="ECO:0000256" key="8">
    <source>
        <dbReference type="PIRSR" id="PIRSR607745-1"/>
    </source>
</evidence>
<dbReference type="GO" id="GO:0005507">
    <property type="term" value="F:copper ion binding"/>
    <property type="evidence" value="ECO:0007669"/>
    <property type="project" value="InterPro"/>
</dbReference>
<dbReference type="PANTHER" id="PTHR16719">
    <property type="entry name" value="CYTOCHROME C OXIDASE COPPER CHAPERONE"/>
    <property type="match status" value="1"/>
</dbReference>
<dbReference type="GO" id="GO:0033617">
    <property type="term" value="P:mitochondrial respiratory chain complex IV assembly"/>
    <property type="evidence" value="ECO:0007669"/>
    <property type="project" value="TreeGrafter"/>
</dbReference>
<dbReference type="PROSITE" id="PS51808">
    <property type="entry name" value="CHCH"/>
    <property type="match status" value="1"/>
</dbReference>
<organism evidence="10 11">
    <name type="scientific">Choiromyces venosus 120613-1</name>
    <dbReference type="NCBI Taxonomy" id="1336337"/>
    <lineage>
        <taxon>Eukaryota</taxon>
        <taxon>Fungi</taxon>
        <taxon>Dikarya</taxon>
        <taxon>Ascomycota</taxon>
        <taxon>Pezizomycotina</taxon>
        <taxon>Pezizomycetes</taxon>
        <taxon>Pezizales</taxon>
        <taxon>Tuberaceae</taxon>
        <taxon>Choiromyces</taxon>
    </lineage>
</organism>
<evidence type="ECO:0000256" key="7">
    <source>
        <dbReference type="ARBA" id="ARBA00023186"/>
    </source>
</evidence>
<keyword evidence="7" id="KW-0143">Chaperone</keyword>
<proteinExistence type="inferred from homology"/>
<dbReference type="GO" id="GO:0005758">
    <property type="term" value="C:mitochondrial intermembrane space"/>
    <property type="evidence" value="ECO:0007669"/>
    <property type="project" value="UniProtKB-SubCell"/>
</dbReference>
<dbReference type="SUPFAM" id="SSF47072">
    <property type="entry name" value="Cysteine alpha-hairpin motif"/>
    <property type="match status" value="1"/>
</dbReference>